<feature type="transmembrane region" description="Helical" evidence="1">
    <location>
        <begin position="519"/>
        <end position="541"/>
    </location>
</feature>
<dbReference type="EMBL" id="CP155447">
    <property type="protein sequence ID" value="XBH03497.1"/>
    <property type="molecule type" value="Genomic_DNA"/>
</dbReference>
<feature type="transmembrane region" description="Helical" evidence="1">
    <location>
        <begin position="321"/>
        <end position="339"/>
    </location>
</feature>
<dbReference type="RefSeq" id="WP_406696231.1">
    <property type="nucleotide sequence ID" value="NZ_CP155447.1"/>
</dbReference>
<feature type="transmembrane region" description="Helical" evidence="1">
    <location>
        <begin position="124"/>
        <end position="145"/>
    </location>
</feature>
<sequence>MNARRGLRLGLGPVFAYEWIATSRRWQWYAMRSLFTAMLFVALLVVLSQSSTRPSGMTLHELATLGKNFFIAVIGTQLTLVLLVAPAATAGAVCLDRSSGMLTHVLVTDLSDSEIVLGKLAARLVPVLGLVACALPLMAILTLLGGVDPNALVGAFIVTVGIAVLGSSLAFAFSLWVKRTHEAMLGTYAIWGIWLVGRPFVTLVNNAYGWSLAVPPSVADPYYLAFAPYLFPGTVSFSDYLWFLAITTGAAAMLVALTISRLRAVCTRVNVPRKQSLRGRLERLSDRIDPRRFLPGPSLDFNPVLWREWHRARPSRLARRVWGLFMVGAVTASVGAIVAPKSSFAMAWVNGLQVSIGMLLLSVTAATSLSEERVRGSLDVLMTTTLSTREIVLGKWLGTFRLVPSLAVLPVLVVLSSDPLNSLYLPTALMTLVFVFIGGAVITGLGLAMATWCARLGRAVALTVSAYVVVAVGCLFIGMLFQSQHSGEGLMMASPFYFAGVLAADICGPGGGRQHLEWAVFWIVVYSMADLGLLGATLATFNRCLGRVEAGLPLTRRRMRGVDKPAKVMGIAGEEFD</sequence>
<protein>
    <recommendedName>
        <fullName evidence="3">ABC transporter permease</fullName>
    </recommendedName>
</protein>
<evidence type="ECO:0000256" key="1">
    <source>
        <dbReference type="SAM" id="Phobius"/>
    </source>
</evidence>
<dbReference type="AlphaFoldDB" id="A0AAU7CF00"/>
<organism evidence="2">
    <name type="scientific">Singulisphaera sp. Ch08</name>
    <dbReference type="NCBI Taxonomy" id="3120278"/>
    <lineage>
        <taxon>Bacteria</taxon>
        <taxon>Pseudomonadati</taxon>
        <taxon>Planctomycetota</taxon>
        <taxon>Planctomycetia</taxon>
        <taxon>Isosphaerales</taxon>
        <taxon>Isosphaeraceae</taxon>
        <taxon>Singulisphaera</taxon>
    </lineage>
</organism>
<feature type="transmembrane region" description="Helical" evidence="1">
    <location>
        <begin position="69"/>
        <end position="95"/>
    </location>
</feature>
<name>A0AAU7CF00_9BACT</name>
<keyword evidence="1" id="KW-1133">Transmembrane helix</keyword>
<feature type="transmembrane region" description="Helical" evidence="1">
    <location>
        <begin position="240"/>
        <end position="259"/>
    </location>
</feature>
<proteinExistence type="predicted"/>
<evidence type="ECO:0000313" key="2">
    <source>
        <dbReference type="EMBL" id="XBH03497.1"/>
    </source>
</evidence>
<feature type="transmembrane region" description="Helical" evidence="1">
    <location>
        <begin position="151"/>
        <end position="176"/>
    </location>
</feature>
<keyword evidence="1" id="KW-0812">Transmembrane</keyword>
<gene>
    <name evidence="2" type="ORF">V5E97_35110</name>
</gene>
<feature type="transmembrane region" description="Helical" evidence="1">
    <location>
        <begin position="345"/>
        <end position="366"/>
    </location>
</feature>
<feature type="transmembrane region" description="Helical" evidence="1">
    <location>
        <begin position="423"/>
        <end position="447"/>
    </location>
</feature>
<keyword evidence="1" id="KW-0472">Membrane</keyword>
<reference evidence="2" key="1">
    <citation type="submission" date="2024-05" db="EMBL/GenBank/DDBJ databases">
        <title>Planctomycetes of the genus Singulisphaera possess chitinolytic capabilities.</title>
        <authorList>
            <person name="Ivanova A."/>
        </authorList>
    </citation>
    <scope>NUCLEOTIDE SEQUENCE</scope>
    <source>
        <strain evidence="2">Ch08T</strain>
    </source>
</reference>
<feature type="transmembrane region" description="Helical" evidence="1">
    <location>
        <begin position="396"/>
        <end position="417"/>
    </location>
</feature>
<feature type="transmembrane region" description="Helical" evidence="1">
    <location>
        <begin position="459"/>
        <end position="481"/>
    </location>
</feature>
<feature type="transmembrane region" description="Helical" evidence="1">
    <location>
        <begin position="188"/>
        <end position="208"/>
    </location>
</feature>
<evidence type="ECO:0008006" key="3">
    <source>
        <dbReference type="Google" id="ProtNLM"/>
    </source>
</evidence>
<dbReference type="PANTHER" id="PTHR43471">
    <property type="entry name" value="ABC TRANSPORTER PERMEASE"/>
    <property type="match status" value="1"/>
</dbReference>
<feature type="transmembrane region" description="Helical" evidence="1">
    <location>
        <begin position="29"/>
        <end position="49"/>
    </location>
</feature>
<accession>A0AAU7CF00</accession>